<name>A0A0D7F3N1_RHOPL</name>
<proteinExistence type="predicted"/>
<dbReference type="SUPFAM" id="SSF51126">
    <property type="entry name" value="Pectin lyase-like"/>
    <property type="match status" value="1"/>
</dbReference>
<reference evidence="2 3" key="1">
    <citation type="submission" date="2014-11" db="EMBL/GenBank/DDBJ databases">
        <title>Genomics and ecophysiology of heterotrophic nitrogen fixing bacteria isolated from estuarine surface water.</title>
        <authorList>
            <person name="Bentzon-Tilia M."/>
            <person name="Severin I."/>
            <person name="Hansen L.H."/>
            <person name="Riemann L."/>
        </authorList>
    </citation>
    <scope>NUCLEOTIDE SEQUENCE [LARGE SCALE GENOMIC DNA]</scope>
    <source>
        <strain evidence="2 3">BAL398</strain>
    </source>
</reference>
<dbReference type="OrthoDB" id="8266335at2"/>
<accession>A0A0D7F3N1</accession>
<organism evidence="2 3">
    <name type="scientific">Rhodopseudomonas palustris</name>
    <dbReference type="NCBI Taxonomy" id="1076"/>
    <lineage>
        <taxon>Bacteria</taxon>
        <taxon>Pseudomonadati</taxon>
        <taxon>Pseudomonadota</taxon>
        <taxon>Alphaproteobacteria</taxon>
        <taxon>Hyphomicrobiales</taxon>
        <taxon>Nitrobacteraceae</taxon>
        <taxon>Rhodopseudomonas</taxon>
    </lineage>
</organism>
<dbReference type="EMBL" id="JXXE01000085">
    <property type="protein sequence ID" value="KIZ47400.1"/>
    <property type="molecule type" value="Genomic_DNA"/>
</dbReference>
<keyword evidence="1" id="KW-0175">Coiled coil</keyword>
<dbReference type="AlphaFoldDB" id="A0A0D7F3N1"/>
<evidence type="ECO:0000256" key="1">
    <source>
        <dbReference type="SAM" id="Coils"/>
    </source>
</evidence>
<sequence length="833" mass="87786">MSTIFEIPRGTRQQTLITSGAQTVFGPFDFILFDERDLELRQMAPNSTAFALISQDQYSAAPVAPATGWPAYFTITLAAALPSGTILSVKGTRLGSRTSNVTQGGVVRSVPLEKELDTQVAQLQELRRDIDAMVASGATGDLIASGIANNSPAPGGTVADALEDLDIRASEAEAKLLALRADVDQLSVDAAQFPNTARVTAAFIAENATYLRTAGYATPGDWGGALYKKVASEPTTLDKVQSADGAWWQIAEPVLDPRMFGAVGNGIYPDMAALNAWYAALRSDGPDLRVGRLSPGRYTFSAPLVWAGKDNIQIVGAGRGASVLVYNGAATDVDLITFGDNSGNYTNNIFSDFSVSSDTMMTGGYAFRLKGLSNSIVKRVNMDGQHGSGKLWHGIYFDGIQICRYEDYETYCQRDGVSVSGTVGAGPKALMHLKEGWQLGTNYTDAVGIRIGGAFGGVYIDAVDVSGAMYAACIVDETLKAEQNREIFFWNADFDAGHTYSLIVRHSDTEAGVYRYNGSFFFSPVLIETGDVTNHVFNACTFSPNLGGDGLRVDAEGLVLIDGCLFASVDGYDLNITTAAHNVIEGNNFLVGAGLGAHSAIKPRYLDRKEVMASIASATTTDLGSTTSQSITISGTTTISSFGSSAPAGALKTVAFSGDMTLTHNATSLILPGAANIAVMSGSVGIFRHEGSGNWRCLSFTPYGTKYVDSAVTFDSPLALTTATPIDMASLSLPPGTWEIRLHINFALAASTNITRLAASISLVSATPDGAPGHFAEACIPAAGVVPSNGPSLSLPSVEMTFSETTSVFAIAFAQFTVSTCSAWGLFSARRVP</sequence>
<comment type="caution">
    <text evidence="2">The sequence shown here is derived from an EMBL/GenBank/DDBJ whole genome shotgun (WGS) entry which is preliminary data.</text>
</comment>
<evidence type="ECO:0000313" key="3">
    <source>
        <dbReference type="Proteomes" id="UP000032515"/>
    </source>
</evidence>
<dbReference type="Gene3D" id="2.160.20.10">
    <property type="entry name" value="Single-stranded right-handed beta-helix, Pectin lyase-like"/>
    <property type="match status" value="1"/>
</dbReference>
<dbReference type="InterPro" id="IPR011050">
    <property type="entry name" value="Pectin_lyase_fold/virulence"/>
</dbReference>
<gene>
    <name evidence="2" type="ORF">OO17_04645</name>
</gene>
<dbReference type="Proteomes" id="UP000032515">
    <property type="component" value="Unassembled WGS sequence"/>
</dbReference>
<evidence type="ECO:0000313" key="2">
    <source>
        <dbReference type="EMBL" id="KIZ47400.1"/>
    </source>
</evidence>
<dbReference type="RefSeq" id="WP_044406313.1">
    <property type="nucleotide sequence ID" value="NZ_JXXE01000085.1"/>
</dbReference>
<feature type="coiled-coil region" evidence="1">
    <location>
        <begin position="162"/>
        <end position="189"/>
    </location>
</feature>
<dbReference type="InterPro" id="IPR012334">
    <property type="entry name" value="Pectin_lyas_fold"/>
</dbReference>
<protein>
    <submittedName>
        <fullName evidence="2">Uncharacterized protein</fullName>
    </submittedName>
</protein>
<dbReference type="PATRIC" id="fig|1076.23.peg.6558"/>